<evidence type="ECO:0000259" key="8">
    <source>
        <dbReference type="PROSITE" id="PS50928"/>
    </source>
</evidence>
<feature type="domain" description="ABC transmembrane type-1" evidence="8">
    <location>
        <begin position="71"/>
        <end position="284"/>
    </location>
</feature>
<feature type="transmembrane region" description="Helical" evidence="7">
    <location>
        <begin position="12"/>
        <end position="35"/>
    </location>
</feature>
<feature type="transmembrane region" description="Helical" evidence="7">
    <location>
        <begin position="157"/>
        <end position="180"/>
    </location>
</feature>
<dbReference type="RefSeq" id="WP_007867190.1">
    <property type="nucleotide sequence ID" value="NZ_KQ235876.1"/>
</dbReference>
<dbReference type="GO" id="GO:0005886">
    <property type="term" value="C:plasma membrane"/>
    <property type="evidence" value="ECO:0007669"/>
    <property type="project" value="UniProtKB-SubCell"/>
</dbReference>
<protein>
    <recommendedName>
        <fullName evidence="8">ABC transmembrane type-1 domain-containing protein</fullName>
    </recommendedName>
</protein>
<dbReference type="GO" id="GO:0055085">
    <property type="term" value="P:transmembrane transport"/>
    <property type="evidence" value="ECO:0007669"/>
    <property type="project" value="InterPro"/>
</dbReference>
<name>A0A0J9F4Q0_9FIRM</name>
<dbReference type="InterPro" id="IPR000515">
    <property type="entry name" value="MetI-like"/>
</dbReference>
<dbReference type="PATRIC" id="fig|742734.4.peg.1068"/>
<keyword evidence="2 7" id="KW-0813">Transport</keyword>
<evidence type="ECO:0000256" key="6">
    <source>
        <dbReference type="ARBA" id="ARBA00023136"/>
    </source>
</evidence>
<keyword evidence="4 7" id="KW-0812">Transmembrane</keyword>
<dbReference type="SUPFAM" id="SSF161098">
    <property type="entry name" value="MetI-like"/>
    <property type="match status" value="1"/>
</dbReference>
<evidence type="ECO:0000256" key="3">
    <source>
        <dbReference type="ARBA" id="ARBA00022475"/>
    </source>
</evidence>
<dbReference type="AlphaFoldDB" id="A0A0J9F4Q0"/>
<dbReference type="CDD" id="cd06261">
    <property type="entry name" value="TM_PBP2"/>
    <property type="match status" value="1"/>
</dbReference>
<keyword evidence="3" id="KW-1003">Cell membrane</keyword>
<evidence type="ECO:0000256" key="1">
    <source>
        <dbReference type="ARBA" id="ARBA00004651"/>
    </source>
</evidence>
<feature type="transmembrane region" description="Helical" evidence="7">
    <location>
        <begin position="268"/>
        <end position="288"/>
    </location>
</feature>
<dbReference type="PANTHER" id="PTHR30193:SF37">
    <property type="entry name" value="INNER MEMBRANE ABC TRANSPORTER PERMEASE PROTEIN YCJO"/>
    <property type="match status" value="1"/>
</dbReference>
<proteinExistence type="inferred from homology"/>
<evidence type="ECO:0000313" key="10">
    <source>
        <dbReference type="Proteomes" id="UP000037392"/>
    </source>
</evidence>
<dbReference type="Proteomes" id="UP000037392">
    <property type="component" value="Unassembled WGS sequence"/>
</dbReference>
<dbReference type="PANTHER" id="PTHR30193">
    <property type="entry name" value="ABC TRANSPORTER PERMEASE PROTEIN"/>
    <property type="match status" value="1"/>
</dbReference>
<sequence>MTQRNIRILKENAVAYMFITPQLLFFGLFLVYPVIEGFRLSMFDVSFFDETFCGLDNYRSLFTDPIFYKAVGNTLVMVLWTTVITVGAGFFISSSVFDKRAGYITFIRGSYYIPTIISMVVYGTIWKWMLNPSFGIVYYILGKFGIHDLNLLGDYRYVLYVLILLICVMNVGQAIVLYVAAMQGIDTTLMESARIDGASRVDILKSIVYPLVKPTTLYLVVINIIGVMKVFVIVNVMTSGGPNYASSSLMYLCYTEAFKSFNQGRASAIGVVMFLVTFMISLVPFKLFRRKG</sequence>
<gene>
    <name evidence="9" type="ORF">HMPREF9470_01006</name>
</gene>
<evidence type="ECO:0000313" key="9">
    <source>
        <dbReference type="EMBL" id="KMW23215.1"/>
    </source>
</evidence>
<dbReference type="Pfam" id="PF00528">
    <property type="entry name" value="BPD_transp_1"/>
    <property type="match status" value="1"/>
</dbReference>
<evidence type="ECO:0000256" key="7">
    <source>
        <dbReference type="RuleBase" id="RU363032"/>
    </source>
</evidence>
<comment type="similarity">
    <text evidence="7">Belongs to the binding-protein-dependent transport system permease family.</text>
</comment>
<dbReference type="OrthoDB" id="42615at2"/>
<dbReference type="InterPro" id="IPR051393">
    <property type="entry name" value="ABC_transporter_permease"/>
</dbReference>
<feature type="transmembrane region" description="Helical" evidence="7">
    <location>
        <begin position="109"/>
        <end position="129"/>
    </location>
</feature>
<dbReference type="EMBL" id="ADLK01000006">
    <property type="protein sequence ID" value="KMW23215.1"/>
    <property type="molecule type" value="Genomic_DNA"/>
</dbReference>
<feature type="transmembrane region" description="Helical" evidence="7">
    <location>
        <begin position="77"/>
        <end position="97"/>
    </location>
</feature>
<dbReference type="InterPro" id="IPR035906">
    <property type="entry name" value="MetI-like_sf"/>
</dbReference>
<dbReference type="GeneID" id="93165366"/>
<comment type="subcellular location">
    <subcellularLocation>
        <location evidence="1 7">Cell membrane</location>
        <topology evidence="1 7">Multi-pass membrane protein</topology>
    </subcellularLocation>
</comment>
<reference evidence="9 10" key="1">
    <citation type="submission" date="2011-04" db="EMBL/GenBank/DDBJ databases">
        <title>The Genome Sequence of Clostridium citroniae WAL-19142.</title>
        <authorList>
            <consortium name="The Broad Institute Genome Sequencing Platform"/>
            <person name="Earl A."/>
            <person name="Ward D."/>
            <person name="Feldgarden M."/>
            <person name="Gevers D."/>
            <person name="Warren Y.A."/>
            <person name="Tyrrell K.L."/>
            <person name="Citron D.M."/>
            <person name="Goldstein E.J."/>
            <person name="Daigneault M."/>
            <person name="Allen-Vercoe E."/>
            <person name="Young S.K."/>
            <person name="Zeng Q."/>
            <person name="Gargeya S."/>
            <person name="Fitzgerald M."/>
            <person name="Haas B."/>
            <person name="Abouelleil A."/>
            <person name="Alvarado L."/>
            <person name="Arachchi H.M."/>
            <person name="Berlin A."/>
            <person name="Brown A."/>
            <person name="Chapman S.B."/>
            <person name="Chen Z."/>
            <person name="Dunbar C."/>
            <person name="Freedman E."/>
            <person name="Gearin G."/>
            <person name="Gellesch M."/>
            <person name="Goldberg J."/>
            <person name="Griggs A."/>
            <person name="Gujja S."/>
            <person name="Heilman E.R."/>
            <person name="Heiman D."/>
            <person name="Howarth C."/>
            <person name="Larson L."/>
            <person name="Lui A."/>
            <person name="MacDonald P.J."/>
            <person name="Mehta T."/>
            <person name="Montmayeur A."/>
            <person name="Murphy C."/>
            <person name="Neiman D."/>
            <person name="Pearson M."/>
            <person name="Priest M."/>
            <person name="Roberts A."/>
            <person name="Saif S."/>
            <person name="Shea T."/>
            <person name="Shenoy N."/>
            <person name="Sisk P."/>
            <person name="Stolte C."/>
            <person name="Sykes S."/>
            <person name="White J."/>
            <person name="Yandava C."/>
            <person name="Wortman J."/>
            <person name="Nusbaum C."/>
            <person name="Birren B."/>
        </authorList>
    </citation>
    <scope>NUCLEOTIDE SEQUENCE [LARGE SCALE GENOMIC DNA]</scope>
    <source>
        <strain evidence="9 10">WAL-19142</strain>
    </source>
</reference>
<keyword evidence="6 7" id="KW-0472">Membrane</keyword>
<organism evidence="9 10">
    <name type="scientific">[Clostridium] citroniae WAL-19142</name>
    <dbReference type="NCBI Taxonomy" id="742734"/>
    <lineage>
        <taxon>Bacteria</taxon>
        <taxon>Bacillati</taxon>
        <taxon>Bacillota</taxon>
        <taxon>Clostridia</taxon>
        <taxon>Lachnospirales</taxon>
        <taxon>Lachnospiraceae</taxon>
        <taxon>Enterocloster</taxon>
    </lineage>
</organism>
<accession>A0A0J9F4Q0</accession>
<evidence type="ECO:0000256" key="2">
    <source>
        <dbReference type="ARBA" id="ARBA00022448"/>
    </source>
</evidence>
<feature type="transmembrane region" description="Helical" evidence="7">
    <location>
        <begin position="215"/>
        <end position="237"/>
    </location>
</feature>
<evidence type="ECO:0000256" key="4">
    <source>
        <dbReference type="ARBA" id="ARBA00022692"/>
    </source>
</evidence>
<evidence type="ECO:0000256" key="5">
    <source>
        <dbReference type="ARBA" id="ARBA00022989"/>
    </source>
</evidence>
<keyword evidence="5 7" id="KW-1133">Transmembrane helix</keyword>
<comment type="caution">
    <text evidence="9">The sequence shown here is derived from an EMBL/GenBank/DDBJ whole genome shotgun (WGS) entry which is preliminary data.</text>
</comment>
<dbReference type="Gene3D" id="1.10.3720.10">
    <property type="entry name" value="MetI-like"/>
    <property type="match status" value="1"/>
</dbReference>
<dbReference type="PROSITE" id="PS50928">
    <property type="entry name" value="ABC_TM1"/>
    <property type="match status" value="1"/>
</dbReference>